<dbReference type="STRING" id="1868482.ENSTSYP00000003992"/>
<evidence type="ECO:0000256" key="11">
    <source>
        <dbReference type="SAM" id="Phobius"/>
    </source>
</evidence>
<keyword evidence="3" id="KW-0430">Lectin</keyword>
<dbReference type="GO" id="GO:0002223">
    <property type="term" value="P:stimulatory C-type lectin receptor signaling pathway"/>
    <property type="evidence" value="ECO:0007669"/>
    <property type="project" value="TreeGrafter"/>
</dbReference>
<evidence type="ECO:0000256" key="1">
    <source>
        <dbReference type="ARBA" id="ARBA00004401"/>
    </source>
</evidence>
<dbReference type="PANTHER" id="PTHR22800:SF252">
    <property type="entry name" value="NATURAL KILLER CELLS ANTIGEN CD94"/>
    <property type="match status" value="1"/>
</dbReference>
<evidence type="ECO:0000256" key="9">
    <source>
        <dbReference type="ARBA" id="ARBA00041193"/>
    </source>
</evidence>
<dbReference type="GO" id="GO:0005886">
    <property type="term" value="C:plasma membrane"/>
    <property type="evidence" value="ECO:0007669"/>
    <property type="project" value="UniProtKB-SubCell"/>
</dbReference>
<dbReference type="GO" id="GO:0045954">
    <property type="term" value="P:positive regulation of natural killer cell mediated cytotoxicity"/>
    <property type="evidence" value="ECO:0007669"/>
    <property type="project" value="TreeGrafter"/>
</dbReference>
<evidence type="ECO:0000256" key="4">
    <source>
        <dbReference type="ARBA" id="ARBA00022968"/>
    </source>
</evidence>
<evidence type="ECO:0000313" key="13">
    <source>
        <dbReference type="Proteomes" id="UP000189704"/>
    </source>
</evidence>
<evidence type="ECO:0000256" key="3">
    <source>
        <dbReference type="ARBA" id="ARBA00022734"/>
    </source>
</evidence>
<dbReference type="Gene3D" id="3.10.100.10">
    <property type="entry name" value="Mannose-Binding Protein A, subunit A"/>
    <property type="match status" value="1"/>
</dbReference>
<keyword evidence="5 11" id="KW-1133">Transmembrane helix</keyword>
<dbReference type="GeneID" id="103276261"/>
<organism evidence="13 14">
    <name type="scientific">Carlito syrichta</name>
    <name type="common">Philippine tarsier</name>
    <name type="synonym">Tarsius syrichta</name>
    <dbReference type="NCBI Taxonomy" id="1868482"/>
    <lineage>
        <taxon>Eukaryota</taxon>
        <taxon>Metazoa</taxon>
        <taxon>Chordata</taxon>
        <taxon>Craniata</taxon>
        <taxon>Vertebrata</taxon>
        <taxon>Euteleostomi</taxon>
        <taxon>Mammalia</taxon>
        <taxon>Eutheria</taxon>
        <taxon>Euarchontoglires</taxon>
        <taxon>Primates</taxon>
        <taxon>Haplorrhini</taxon>
        <taxon>Tarsiiformes</taxon>
        <taxon>Tarsiidae</taxon>
        <taxon>Carlito</taxon>
    </lineage>
</organism>
<proteinExistence type="predicted"/>
<dbReference type="InterPro" id="IPR016187">
    <property type="entry name" value="CTDL_fold"/>
</dbReference>
<evidence type="ECO:0000256" key="7">
    <source>
        <dbReference type="ARBA" id="ARBA00023170"/>
    </source>
</evidence>
<evidence type="ECO:0000256" key="10">
    <source>
        <dbReference type="ARBA" id="ARBA00041489"/>
    </source>
</evidence>
<evidence type="ECO:0000256" key="6">
    <source>
        <dbReference type="ARBA" id="ARBA00023136"/>
    </source>
</evidence>
<dbReference type="RefSeq" id="XP_008071864.2">
    <property type="nucleotide sequence ID" value="XM_008073673.2"/>
</dbReference>
<evidence type="ECO:0000313" key="14">
    <source>
        <dbReference type="RefSeq" id="XP_008071864.2"/>
    </source>
</evidence>
<feature type="transmembrane region" description="Helical" evidence="11">
    <location>
        <begin position="83"/>
        <end position="103"/>
    </location>
</feature>
<gene>
    <name evidence="14" type="primary">LOC103276261</name>
</gene>
<dbReference type="Proteomes" id="UP000189704">
    <property type="component" value="Unplaced"/>
</dbReference>
<keyword evidence="4" id="KW-0735">Signal-anchor</keyword>
<evidence type="ECO:0000256" key="5">
    <source>
        <dbReference type="ARBA" id="ARBA00022989"/>
    </source>
</evidence>
<evidence type="ECO:0000256" key="2">
    <source>
        <dbReference type="ARBA" id="ARBA00022692"/>
    </source>
</evidence>
<dbReference type="PROSITE" id="PS50041">
    <property type="entry name" value="C_TYPE_LECTIN_2"/>
    <property type="match status" value="1"/>
</dbReference>
<keyword evidence="2 11" id="KW-0812">Transmembrane</keyword>
<dbReference type="InterPro" id="IPR016186">
    <property type="entry name" value="C-type_lectin-like/link_sf"/>
</dbReference>
<protein>
    <recommendedName>
        <fullName evidence="9">Natural killer cells antigen CD94</fullName>
    </recommendedName>
    <alternativeName>
        <fullName evidence="10">Killer cell lectin-like receptor subfamily D member 1</fullName>
    </alternativeName>
</protein>
<dbReference type="PANTHER" id="PTHR22800">
    <property type="entry name" value="C-TYPE LECTIN PROTEINS"/>
    <property type="match status" value="1"/>
</dbReference>
<keyword evidence="7" id="KW-0675">Receptor</keyword>
<accession>A0A1U7UHX8</accession>
<dbReference type="KEGG" id="csyr:103276261"/>
<dbReference type="Pfam" id="PF00059">
    <property type="entry name" value="Lectin_C"/>
    <property type="match status" value="1"/>
</dbReference>
<sequence length="247" mass="29052">MHAHKQTPRLRILVWFTYKSIPFKERQVLQNPVLPAWSQRLRYYNPTHFFQSKYTSCLLFIDLGRSFLMAVFQTTLWRLVSGILGVICLSLMTALGILLSNLFSKPRIELMPSPGPDMGLQESSDCCSCPEKWIGYRCNCYFVSNEEKTWEESRQSRASLNSSLLQLQTRDELDFMHSSQYYYWVGLFYSKEHNAWLWENGSTLSKNLFPFTEPFNSQKCITYSPKQNALDEPCEKNNRYICKQRLI</sequence>
<dbReference type="CDD" id="cd03593">
    <property type="entry name" value="CLECT_NK_receptors_like"/>
    <property type="match status" value="1"/>
</dbReference>
<evidence type="ECO:0000259" key="12">
    <source>
        <dbReference type="PROSITE" id="PS50041"/>
    </source>
</evidence>
<dbReference type="SMART" id="SM00034">
    <property type="entry name" value="CLECT"/>
    <property type="match status" value="1"/>
</dbReference>
<dbReference type="AlphaFoldDB" id="A0A1U7UHX8"/>
<keyword evidence="6 11" id="KW-0472">Membrane</keyword>
<dbReference type="OrthoDB" id="8950604at2759"/>
<reference evidence="14" key="1">
    <citation type="submission" date="2025-08" db="UniProtKB">
        <authorList>
            <consortium name="RefSeq"/>
        </authorList>
    </citation>
    <scope>IDENTIFICATION</scope>
</reference>
<name>A0A1U7UHX8_CARSF</name>
<dbReference type="InterPro" id="IPR033992">
    <property type="entry name" value="NKR-like_CTLD"/>
</dbReference>
<feature type="domain" description="C-type lectin" evidence="12">
    <location>
        <begin position="136"/>
        <end position="243"/>
    </location>
</feature>
<dbReference type="InterPro" id="IPR050919">
    <property type="entry name" value="NKG2/CD94_NK_receptors"/>
</dbReference>
<dbReference type="InterPro" id="IPR001304">
    <property type="entry name" value="C-type_lectin-like"/>
</dbReference>
<evidence type="ECO:0000256" key="8">
    <source>
        <dbReference type="ARBA" id="ARBA00023180"/>
    </source>
</evidence>
<dbReference type="GO" id="GO:0030246">
    <property type="term" value="F:carbohydrate binding"/>
    <property type="evidence" value="ECO:0007669"/>
    <property type="project" value="UniProtKB-KW"/>
</dbReference>
<keyword evidence="8" id="KW-0325">Glycoprotein</keyword>
<dbReference type="SUPFAM" id="SSF56436">
    <property type="entry name" value="C-type lectin-like"/>
    <property type="match status" value="1"/>
</dbReference>
<comment type="subcellular location">
    <subcellularLocation>
        <location evidence="1">Cell membrane</location>
        <topology evidence="1">Single-pass type II membrane protein</topology>
    </subcellularLocation>
</comment>
<keyword evidence="13" id="KW-1185">Reference proteome</keyword>